<dbReference type="Proteomes" id="UP001215598">
    <property type="component" value="Unassembled WGS sequence"/>
</dbReference>
<evidence type="ECO:0000313" key="5">
    <source>
        <dbReference type="EMBL" id="KAJ7767657.1"/>
    </source>
</evidence>
<dbReference type="PANTHER" id="PTHR44329:SF298">
    <property type="entry name" value="MIXED LINEAGE KINASE DOMAIN-LIKE PROTEIN"/>
    <property type="match status" value="1"/>
</dbReference>
<keyword evidence="1" id="KW-0547">Nucleotide-binding</keyword>
<dbReference type="SUPFAM" id="SSF56112">
    <property type="entry name" value="Protein kinase-like (PK-like)"/>
    <property type="match status" value="1"/>
</dbReference>
<dbReference type="SMART" id="SM00220">
    <property type="entry name" value="S_TKc"/>
    <property type="match status" value="1"/>
</dbReference>
<dbReference type="PANTHER" id="PTHR44329">
    <property type="entry name" value="SERINE/THREONINE-PROTEIN KINASE TNNI3K-RELATED"/>
    <property type="match status" value="1"/>
</dbReference>
<dbReference type="PROSITE" id="PS50011">
    <property type="entry name" value="PROTEIN_KINASE_DOM"/>
    <property type="match status" value="1"/>
</dbReference>
<protein>
    <submittedName>
        <fullName evidence="5">Kinase-like domain-containing protein</fullName>
    </submittedName>
</protein>
<keyword evidence="6" id="KW-1185">Reference proteome</keyword>
<feature type="domain" description="Protein kinase" evidence="4">
    <location>
        <begin position="443"/>
        <end position="708"/>
    </location>
</feature>
<dbReference type="InterPro" id="IPR008271">
    <property type="entry name" value="Ser/Thr_kinase_AS"/>
</dbReference>
<evidence type="ECO:0000256" key="1">
    <source>
        <dbReference type="ARBA" id="ARBA00022741"/>
    </source>
</evidence>
<dbReference type="InterPro" id="IPR001245">
    <property type="entry name" value="Ser-Thr/Tyr_kinase_cat_dom"/>
</dbReference>
<keyword evidence="5" id="KW-0418">Kinase</keyword>
<evidence type="ECO:0000259" key="4">
    <source>
        <dbReference type="PROSITE" id="PS50011"/>
    </source>
</evidence>
<name>A0AAD7NM78_9AGAR</name>
<keyword evidence="5" id="KW-0808">Transferase</keyword>
<dbReference type="GO" id="GO:0005524">
    <property type="term" value="F:ATP binding"/>
    <property type="evidence" value="ECO:0007669"/>
    <property type="project" value="UniProtKB-KW"/>
</dbReference>
<dbReference type="GO" id="GO:0004674">
    <property type="term" value="F:protein serine/threonine kinase activity"/>
    <property type="evidence" value="ECO:0007669"/>
    <property type="project" value="TreeGrafter"/>
</dbReference>
<sequence>MWFPLHNDVWAKWFPSRHCHICGVSEFLYIWLETLQAVYSREDLLSIPWDYNCDCLAICLAVMHPKAHIPLGGDSPIVHALYKIVVTPWPLILWMAFRASNGVDVPTFLNTLRDQSCEDIIQLQNWDDEDSSLDVLLVGAESQTRIYPQEWMQYALEIDLRSWMEIRNTTRTTHHRGFHPDIQICIAAACVIFSSPPGTRAFSQTVLNHLRIPNFPFNTITLVIDKDYKPSSNPPLFASKEFWTRPRLESWIATRRLDFCNVVWQTNNLSNLERLEFISQALTAPCLLQRLNIYTCSLMIQLDAARDSFRNITNGFADRIQDNGIPPFGSYASKFEAILAVLKMVAKNHSSNHRAISIDVHKVMSNDICDIMAQLVFILQGAESRKRFLESRNTEAQELLNFLQDLLDLDTFSAVRPLLCKTLIQLSQASGLHPHCFPLTAVQKVGNQVAAGGFADIWKGLVQGQSVSLKIVRIFGDSDIQAALDEFGREALVWRQLCHPNVLPFFGLYYLDERLSLVSPWMERGNVIQFLKNKQTNVNRVSLMLDVALGLQYLHEQNVIHGDLKAINILVTPSGRACICDFGLSSIVNEISLRITRSTSTAQKGTPRYYAPELLGPKGKKHFASDTFAFACVCYEILTEKVPFYEIKNEMVVMLEVLKGIRPTRTAPCMGTAQLDSLWGLLQGCWEEKPKIRPTASQIVEHFVRPLLPTATQIEHLLFAEDSAGELHRE</sequence>
<dbReference type="InterPro" id="IPR051681">
    <property type="entry name" value="Ser/Thr_Kinases-Pseudokinases"/>
</dbReference>
<keyword evidence="2" id="KW-0067">ATP-binding</keyword>
<comment type="caution">
    <text evidence="5">The sequence shown here is derived from an EMBL/GenBank/DDBJ whole genome shotgun (WGS) entry which is preliminary data.</text>
</comment>
<dbReference type="Pfam" id="PF07714">
    <property type="entry name" value="PK_Tyr_Ser-Thr"/>
    <property type="match status" value="1"/>
</dbReference>
<dbReference type="EMBL" id="JARKIB010000021">
    <property type="protein sequence ID" value="KAJ7767657.1"/>
    <property type="molecule type" value="Genomic_DNA"/>
</dbReference>
<evidence type="ECO:0000313" key="6">
    <source>
        <dbReference type="Proteomes" id="UP001215598"/>
    </source>
</evidence>
<evidence type="ECO:0000256" key="2">
    <source>
        <dbReference type="ARBA" id="ARBA00022840"/>
    </source>
</evidence>
<dbReference type="Gene3D" id="1.10.510.10">
    <property type="entry name" value="Transferase(Phosphotransferase) domain 1"/>
    <property type="match status" value="1"/>
</dbReference>
<proteinExistence type="predicted"/>
<dbReference type="InterPro" id="IPR000719">
    <property type="entry name" value="Prot_kinase_dom"/>
</dbReference>
<feature type="coiled-coil region" evidence="3">
    <location>
        <begin position="379"/>
        <end position="406"/>
    </location>
</feature>
<reference evidence="5" key="1">
    <citation type="submission" date="2023-03" db="EMBL/GenBank/DDBJ databases">
        <title>Massive genome expansion in bonnet fungi (Mycena s.s.) driven by repeated elements and novel gene families across ecological guilds.</title>
        <authorList>
            <consortium name="Lawrence Berkeley National Laboratory"/>
            <person name="Harder C.B."/>
            <person name="Miyauchi S."/>
            <person name="Viragh M."/>
            <person name="Kuo A."/>
            <person name="Thoen E."/>
            <person name="Andreopoulos B."/>
            <person name="Lu D."/>
            <person name="Skrede I."/>
            <person name="Drula E."/>
            <person name="Henrissat B."/>
            <person name="Morin E."/>
            <person name="Kohler A."/>
            <person name="Barry K."/>
            <person name="LaButti K."/>
            <person name="Morin E."/>
            <person name="Salamov A."/>
            <person name="Lipzen A."/>
            <person name="Mereny Z."/>
            <person name="Hegedus B."/>
            <person name="Baldrian P."/>
            <person name="Stursova M."/>
            <person name="Weitz H."/>
            <person name="Taylor A."/>
            <person name="Grigoriev I.V."/>
            <person name="Nagy L.G."/>
            <person name="Martin F."/>
            <person name="Kauserud H."/>
        </authorList>
    </citation>
    <scope>NUCLEOTIDE SEQUENCE</scope>
    <source>
        <strain evidence="5">CBHHK182m</strain>
    </source>
</reference>
<gene>
    <name evidence="5" type="ORF">B0H16DRAFT_334783</name>
</gene>
<dbReference type="AlphaFoldDB" id="A0AAD7NM78"/>
<organism evidence="5 6">
    <name type="scientific">Mycena metata</name>
    <dbReference type="NCBI Taxonomy" id="1033252"/>
    <lineage>
        <taxon>Eukaryota</taxon>
        <taxon>Fungi</taxon>
        <taxon>Dikarya</taxon>
        <taxon>Basidiomycota</taxon>
        <taxon>Agaricomycotina</taxon>
        <taxon>Agaricomycetes</taxon>
        <taxon>Agaricomycetidae</taxon>
        <taxon>Agaricales</taxon>
        <taxon>Marasmiineae</taxon>
        <taxon>Mycenaceae</taxon>
        <taxon>Mycena</taxon>
    </lineage>
</organism>
<keyword evidence="3" id="KW-0175">Coiled coil</keyword>
<accession>A0AAD7NM78</accession>
<dbReference type="InterPro" id="IPR011009">
    <property type="entry name" value="Kinase-like_dom_sf"/>
</dbReference>
<dbReference type="PROSITE" id="PS00108">
    <property type="entry name" value="PROTEIN_KINASE_ST"/>
    <property type="match status" value="1"/>
</dbReference>
<evidence type="ECO:0000256" key="3">
    <source>
        <dbReference type="SAM" id="Coils"/>
    </source>
</evidence>